<dbReference type="GeneID" id="37040237"/>
<gene>
    <name evidence="4" type="ORF">FA10DRAFT_183259</name>
</gene>
<feature type="compositionally biased region" description="Basic and acidic residues" evidence="2">
    <location>
        <begin position="426"/>
        <end position="439"/>
    </location>
</feature>
<organism evidence="4 5">
    <name type="scientific">Acaromyces ingoldii</name>
    <dbReference type="NCBI Taxonomy" id="215250"/>
    <lineage>
        <taxon>Eukaryota</taxon>
        <taxon>Fungi</taxon>
        <taxon>Dikarya</taxon>
        <taxon>Basidiomycota</taxon>
        <taxon>Ustilaginomycotina</taxon>
        <taxon>Exobasidiomycetes</taxon>
        <taxon>Exobasidiales</taxon>
        <taxon>Cryptobasidiaceae</taxon>
        <taxon>Acaromyces</taxon>
    </lineage>
</organism>
<dbReference type="InParanoid" id="A0A316YC69"/>
<dbReference type="RefSeq" id="XP_025374538.1">
    <property type="nucleotide sequence ID" value="XM_025518321.1"/>
</dbReference>
<dbReference type="EMBL" id="KZ819640">
    <property type="protein sequence ID" value="PWN87340.1"/>
    <property type="molecule type" value="Genomic_DNA"/>
</dbReference>
<evidence type="ECO:0000313" key="4">
    <source>
        <dbReference type="EMBL" id="PWN87340.1"/>
    </source>
</evidence>
<dbReference type="OrthoDB" id="2152896at2759"/>
<feature type="region of interest" description="Disordered" evidence="2">
    <location>
        <begin position="1"/>
        <end position="68"/>
    </location>
</feature>
<protein>
    <recommendedName>
        <fullName evidence="3">C2H2-type domain-containing protein</fullName>
    </recommendedName>
</protein>
<accession>A0A316YC69</accession>
<feature type="compositionally biased region" description="Basic and acidic residues" evidence="2">
    <location>
        <begin position="477"/>
        <end position="487"/>
    </location>
</feature>
<keyword evidence="5" id="KW-1185">Reference proteome</keyword>
<sequence length="505" mass="51788">MSFAASSGVRSTDGGPVVGSFSATPTGLHDSNMRASTHDDLPPASAPSAVPTQGRRRESIGGQLRRLDSSTVAAAGGGHFHSRIVNGQSMPSSRISVSPRAIPSSIGAGAGGLEASSLSTSFGTAGEALTSKSLASLGGSLAGRSVSNGMASSTTTTSSATMGTGTSTTTAAAATGAPKSIGHTHFGQECYGPQPGDPTALNPPPSAMLSAKDMNSGNGKHSGNSSSNTDDGKDPSSGGISARRASISSTVTDDGEVTGKALSQSYGGGAHSMLHKCESCSKVYRHPSCLIKHRWEHTVYWKEASKFLMSKHQQVQLLEAAAILVGMDCNARSLPEEKALWPAAVSPPSSGLLGSDKINFEKLLAQKNKKSDGRTASASPVAQRTSSASLSPLHGFTNLQIGRGAAGRIGGGPSSTNNNGDVQHLTLDESAERSRRSESAETDGDDDERDEDDEDDDGEGDESMTGSTTISTGSPSREAEERERERYGLSAGGDVLAEMEMEGVE</sequence>
<dbReference type="PROSITE" id="PS00028">
    <property type="entry name" value="ZINC_FINGER_C2H2_1"/>
    <property type="match status" value="1"/>
</dbReference>
<feature type="compositionally biased region" description="Gly residues" evidence="2">
    <location>
        <begin position="404"/>
        <end position="413"/>
    </location>
</feature>
<reference evidence="4 5" key="1">
    <citation type="journal article" date="2018" name="Mol. Biol. Evol.">
        <title>Broad Genomic Sampling Reveals a Smut Pathogenic Ancestry of the Fungal Clade Ustilaginomycotina.</title>
        <authorList>
            <person name="Kijpornyongpan T."/>
            <person name="Mondo S.J."/>
            <person name="Barry K."/>
            <person name="Sandor L."/>
            <person name="Lee J."/>
            <person name="Lipzen A."/>
            <person name="Pangilinan J."/>
            <person name="LaButti K."/>
            <person name="Hainaut M."/>
            <person name="Henrissat B."/>
            <person name="Grigoriev I.V."/>
            <person name="Spatafora J.W."/>
            <person name="Aime M.C."/>
        </authorList>
    </citation>
    <scope>NUCLEOTIDE SEQUENCE [LARGE SCALE GENOMIC DNA]</scope>
    <source>
        <strain evidence="4 5">MCA 4198</strain>
    </source>
</reference>
<feature type="region of interest" description="Disordered" evidence="2">
    <location>
        <begin position="143"/>
        <end position="258"/>
    </location>
</feature>
<dbReference type="InterPro" id="IPR013087">
    <property type="entry name" value="Znf_C2H2_type"/>
</dbReference>
<name>A0A316YC69_9BASI</name>
<feature type="compositionally biased region" description="Low complexity" evidence="2">
    <location>
        <begin position="463"/>
        <end position="476"/>
    </location>
</feature>
<keyword evidence="1" id="KW-0862">Zinc</keyword>
<feature type="compositionally biased region" description="Low complexity" evidence="2">
    <location>
        <begin position="215"/>
        <end position="228"/>
    </location>
</feature>
<feature type="compositionally biased region" description="Acidic residues" evidence="2">
    <location>
        <begin position="440"/>
        <end position="462"/>
    </location>
</feature>
<feature type="compositionally biased region" description="Low complexity" evidence="2">
    <location>
        <begin position="143"/>
        <end position="177"/>
    </location>
</feature>
<evidence type="ECO:0000313" key="5">
    <source>
        <dbReference type="Proteomes" id="UP000245768"/>
    </source>
</evidence>
<dbReference type="STRING" id="215250.A0A316YC69"/>
<feature type="domain" description="C2H2-type" evidence="3">
    <location>
        <begin position="275"/>
        <end position="298"/>
    </location>
</feature>
<feature type="compositionally biased region" description="Polar residues" evidence="2">
    <location>
        <begin position="374"/>
        <end position="390"/>
    </location>
</feature>
<dbReference type="PROSITE" id="PS50157">
    <property type="entry name" value="ZINC_FINGER_C2H2_2"/>
    <property type="match status" value="1"/>
</dbReference>
<dbReference type="AlphaFoldDB" id="A0A316YC69"/>
<keyword evidence="1" id="KW-0479">Metal-binding</keyword>
<dbReference type="Proteomes" id="UP000245768">
    <property type="component" value="Unassembled WGS sequence"/>
</dbReference>
<feature type="compositionally biased region" description="Polar residues" evidence="2">
    <location>
        <begin position="1"/>
        <end position="10"/>
    </location>
</feature>
<dbReference type="GO" id="GO:0008270">
    <property type="term" value="F:zinc ion binding"/>
    <property type="evidence" value="ECO:0007669"/>
    <property type="project" value="UniProtKB-KW"/>
</dbReference>
<keyword evidence="1" id="KW-0863">Zinc-finger</keyword>
<proteinExistence type="predicted"/>
<evidence type="ECO:0000259" key="3">
    <source>
        <dbReference type="PROSITE" id="PS50157"/>
    </source>
</evidence>
<evidence type="ECO:0000256" key="2">
    <source>
        <dbReference type="SAM" id="MobiDB-lite"/>
    </source>
</evidence>
<feature type="region of interest" description="Disordered" evidence="2">
    <location>
        <begin position="368"/>
        <end position="505"/>
    </location>
</feature>
<evidence type="ECO:0000256" key="1">
    <source>
        <dbReference type="PROSITE-ProRule" id="PRU00042"/>
    </source>
</evidence>